<evidence type="ECO:0000313" key="1">
    <source>
        <dbReference type="EMBL" id="MBX53806.1"/>
    </source>
</evidence>
<organism evidence="1">
    <name type="scientific">Rhizophora mucronata</name>
    <name type="common">Asiatic mangrove</name>
    <dbReference type="NCBI Taxonomy" id="61149"/>
    <lineage>
        <taxon>Eukaryota</taxon>
        <taxon>Viridiplantae</taxon>
        <taxon>Streptophyta</taxon>
        <taxon>Embryophyta</taxon>
        <taxon>Tracheophyta</taxon>
        <taxon>Spermatophyta</taxon>
        <taxon>Magnoliopsida</taxon>
        <taxon>eudicotyledons</taxon>
        <taxon>Gunneridae</taxon>
        <taxon>Pentapetalae</taxon>
        <taxon>rosids</taxon>
        <taxon>fabids</taxon>
        <taxon>Malpighiales</taxon>
        <taxon>Rhizophoraceae</taxon>
        <taxon>Rhizophora</taxon>
    </lineage>
</organism>
<protein>
    <submittedName>
        <fullName evidence="1">Uncharacterized protein</fullName>
    </submittedName>
</protein>
<accession>A0A2P2PGD7</accession>
<dbReference type="EMBL" id="GGEC01073322">
    <property type="protein sequence ID" value="MBX53806.1"/>
    <property type="molecule type" value="Transcribed_RNA"/>
</dbReference>
<name>A0A2P2PGD7_RHIMU</name>
<sequence>MDLMFLIWPFPPVFGGFREILGLVLDILFIPLAF</sequence>
<proteinExistence type="predicted"/>
<dbReference type="AlphaFoldDB" id="A0A2P2PGD7"/>
<reference evidence="1" key="1">
    <citation type="submission" date="2018-02" db="EMBL/GenBank/DDBJ databases">
        <title>Rhizophora mucronata_Transcriptome.</title>
        <authorList>
            <person name="Meera S.P."/>
            <person name="Sreeshan A."/>
            <person name="Augustine A."/>
        </authorList>
    </citation>
    <scope>NUCLEOTIDE SEQUENCE</scope>
    <source>
        <tissue evidence="1">Leaf</tissue>
    </source>
</reference>